<evidence type="ECO:0000256" key="6">
    <source>
        <dbReference type="ARBA" id="ARBA00023032"/>
    </source>
</evidence>
<sequence>MVALPVGIVARSGFSAGLGGLARALWHPVARSALLLTLQSAAIMALINAVMGTLIAYVLVRYQFPGRRILNLLIDLPFAIPTLVAGLMLVVLLGPSAPLGRALDGAGLRVVYAPASILLCLLFVTLPFVVRAVEPVLRELDPAEEEAARILGASDVAAFRRVILPSLSPAIVSGSLLSFSRALGEFGSIVVVAGNIPRRTLTAAVFVFGEVESGNPLAASAMALVLITISFSILLLVDAFGRRAAHA</sequence>
<evidence type="ECO:0000256" key="5">
    <source>
        <dbReference type="ARBA" id="ARBA00022989"/>
    </source>
</evidence>
<dbReference type="PANTHER" id="PTHR30406:SF8">
    <property type="entry name" value="SULFATE TRANSPORT SYSTEM PERMEASE PROTEIN CYST"/>
    <property type="match status" value="1"/>
</dbReference>
<evidence type="ECO:0000256" key="7">
    <source>
        <dbReference type="ARBA" id="ARBA00023136"/>
    </source>
</evidence>
<accession>A0A0K1E8F4</accession>
<dbReference type="GO" id="GO:0005886">
    <property type="term" value="C:plasma membrane"/>
    <property type="evidence" value="ECO:0007669"/>
    <property type="project" value="UniProtKB-SubCell"/>
</dbReference>
<feature type="domain" description="ABC transmembrane type-1" evidence="10">
    <location>
        <begin position="34"/>
        <end position="235"/>
    </location>
</feature>
<dbReference type="KEGG" id="ccro:CMC5_012650"/>
<dbReference type="OrthoDB" id="9795403at2"/>
<dbReference type="InterPro" id="IPR005667">
    <property type="entry name" value="Sulph_transpt2"/>
</dbReference>
<feature type="transmembrane region" description="Helical" evidence="9">
    <location>
        <begin position="72"/>
        <end position="94"/>
    </location>
</feature>
<dbReference type="CDD" id="cd06261">
    <property type="entry name" value="TM_PBP2"/>
    <property type="match status" value="1"/>
</dbReference>
<comment type="function">
    <text evidence="8">Part of the ABC transporter complex CysAWTP (TC 3.A.1.6.1) involved in sulfate/thiosulfate import. Probably responsible for the translocation of the substrate across the membrane.</text>
</comment>
<keyword evidence="3" id="KW-0813">Transport</keyword>
<proteinExistence type="predicted"/>
<dbReference type="SUPFAM" id="SSF161098">
    <property type="entry name" value="MetI-like"/>
    <property type="match status" value="1"/>
</dbReference>
<evidence type="ECO:0000313" key="11">
    <source>
        <dbReference type="EMBL" id="AKT37135.1"/>
    </source>
</evidence>
<comment type="subcellular location">
    <subcellularLocation>
        <location evidence="1">Cell membrane</location>
        <topology evidence="1">Multi-pass membrane protein</topology>
    </subcellularLocation>
</comment>
<keyword evidence="5 9" id="KW-1133">Transmembrane helix</keyword>
<dbReference type="PROSITE" id="PS50928">
    <property type="entry name" value="ABC_TM1"/>
    <property type="match status" value="1"/>
</dbReference>
<dbReference type="STRING" id="52.CMC5_012650"/>
<evidence type="ECO:0000256" key="3">
    <source>
        <dbReference type="ARBA" id="ARBA00022448"/>
    </source>
</evidence>
<keyword evidence="4 9" id="KW-0812">Transmembrane</keyword>
<feature type="transmembrane region" description="Helical" evidence="9">
    <location>
        <begin position="39"/>
        <end position="60"/>
    </location>
</feature>
<name>A0A0K1E8F4_CHOCO</name>
<dbReference type="InterPro" id="IPR035906">
    <property type="entry name" value="MetI-like_sf"/>
</dbReference>
<comment type="subunit">
    <text evidence="2">The complex is composed of two ATP-binding proteins (CysA), two transmembrane proteins (CysT and CysW) and a solute-binding protein (CysP).</text>
</comment>
<dbReference type="AlphaFoldDB" id="A0A0K1E8F4"/>
<evidence type="ECO:0000256" key="2">
    <source>
        <dbReference type="ARBA" id="ARBA00011779"/>
    </source>
</evidence>
<evidence type="ECO:0000256" key="9">
    <source>
        <dbReference type="SAM" id="Phobius"/>
    </source>
</evidence>
<gene>
    <name evidence="11" type="ORF">CMC5_012650</name>
</gene>
<dbReference type="PANTHER" id="PTHR30406">
    <property type="entry name" value="SULFATE TRANSPORT SYSTEM PERMEASE PROTEIN"/>
    <property type="match status" value="1"/>
</dbReference>
<dbReference type="NCBIfam" id="TIGR00969">
    <property type="entry name" value="3a0106s02"/>
    <property type="match status" value="1"/>
</dbReference>
<keyword evidence="12" id="KW-1185">Reference proteome</keyword>
<protein>
    <submittedName>
        <fullName evidence="11">Sulfate ABC transporter</fullName>
    </submittedName>
</protein>
<dbReference type="InterPro" id="IPR000515">
    <property type="entry name" value="MetI-like"/>
</dbReference>
<organism evidence="11 12">
    <name type="scientific">Chondromyces crocatus</name>
    <dbReference type="NCBI Taxonomy" id="52"/>
    <lineage>
        <taxon>Bacteria</taxon>
        <taxon>Pseudomonadati</taxon>
        <taxon>Myxococcota</taxon>
        <taxon>Polyangia</taxon>
        <taxon>Polyangiales</taxon>
        <taxon>Polyangiaceae</taxon>
        <taxon>Chondromyces</taxon>
    </lineage>
</organism>
<dbReference type="Gene3D" id="1.10.3720.10">
    <property type="entry name" value="MetI-like"/>
    <property type="match status" value="1"/>
</dbReference>
<dbReference type="Proteomes" id="UP000067626">
    <property type="component" value="Chromosome"/>
</dbReference>
<evidence type="ECO:0000256" key="1">
    <source>
        <dbReference type="ARBA" id="ARBA00004651"/>
    </source>
</evidence>
<dbReference type="GO" id="GO:0015419">
    <property type="term" value="F:ABC-type sulfate transporter activity"/>
    <property type="evidence" value="ECO:0007669"/>
    <property type="project" value="InterPro"/>
</dbReference>
<keyword evidence="7 9" id="KW-0472">Membrane</keyword>
<reference evidence="11 12" key="1">
    <citation type="submission" date="2015-07" db="EMBL/GenBank/DDBJ databases">
        <title>Genome analysis of myxobacterium Chondromyces crocatus Cm c5 reveals a high potential for natural compound synthesis and the genetic basis for the loss of fruiting body formation.</title>
        <authorList>
            <person name="Zaburannyi N."/>
            <person name="Bunk B."/>
            <person name="Maier J."/>
            <person name="Overmann J."/>
            <person name="Mueller R."/>
        </authorList>
    </citation>
    <scope>NUCLEOTIDE SEQUENCE [LARGE SCALE GENOMIC DNA]</scope>
    <source>
        <strain evidence="11 12">Cm c5</strain>
    </source>
</reference>
<keyword evidence="6" id="KW-0764">Sulfate transport</keyword>
<feature type="transmembrane region" description="Helical" evidence="9">
    <location>
        <begin position="170"/>
        <end position="196"/>
    </location>
</feature>
<feature type="transmembrane region" description="Helical" evidence="9">
    <location>
        <begin position="106"/>
        <end position="130"/>
    </location>
</feature>
<evidence type="ECO:0000313" key="12">
    <source>
        <dbReference type="Proteomes" id="UP000067626"/>
    </source>
</evidence>
<dbReference type="Pfam" id="PF00528">
    <property type="entry name" value="BPD_transp_1"/>
    <property type="match status" value="1"/>
</dbReference>
<dbReference type="EMBL" id="CP012159">
    <property type="protein sequence ID" value="AKT37135.1"/>
    <property type="molecule type" value="Genomic_DNA"/>
</dbReference>
<evidence type="ECO:0000256" key="8">
    <source>
        <dbReference type="ARBA" id="ARBA00025323"/>
    </source>
</evidence>
<evidence type="ECO:0000259" key="10">
    <source>
        <dbReference type="PROSITE" id="PS50928"/>
    </source>
</evidence>
<evidence type="ECO:0000256" key="4">
    <source>
        <dbReference type="ARBA" id="ARBA00022692"/>
    </source>
</evidence>
<feature type="transmembrane region" description="Helical" evidence="9">
    <location>
        <begin position="216"/>
        <end position="237"/>
    </location>
</feature>
<dbReference type="PATRIC" id="fig|52.7.peg.1347"/>